<gene>
    <name evidence="2" type="ORF">AVDCRST_MAG65-1657</name>
</gene>
<proteinExistence type="predicted"/>
<reference evidence="2" key="1">
    <citation type="submission" date="2020-02" db="EMBL/GenBank/DDBJ databases">
        <authorList>
            <person name="Meier V. D."/>
        </authorList>
    </citation>
    <scope>NUCLEOTIDE SEQUENCE</scope>
    <source>
        <strain evidence="2">AVDCRST_MAG65</strain>
    </source>
</reference>
<feature type="compositionally biased region" description="Basic residues" evidence="1">
    <location>
        <begin position="111"/>
        <end position="123"/>
    </location>
</feature>
<protein>
    <submittedName>
        <fullName evidence="2">Glucose 1-dehydrogenase</fullName>
        <ecNumber evidence="2">1.1.1.47</ecNumber>
    </submittedName>
</protein>
<dbReference type="EC" id="1.1.1.47" evidence="2"/>
<dbReference type="EMBL" id="CADCVL010000281">
    <property type="protein sequence ID" value="CAA9484718.1"/>
    <property type="molecule type" value="Genomic_DNA"/>
</dbReference>
<feature type="region of interest" description="Disordered" evidence="1">
    <location>
        <begin position="1"/>
        <end position="98"/>
    </location>
</feature>
<name>A0A6J4S2J6_9ACTN</name>
<feature type="compositionally biased region" description="Basic and acidic residues" evidence="1">
    <location>
        <begin position="254"/>
        <end position="264"/>
    </location>
</feature>
<feature type="compositionally biased region" description="Basic residues" evidence="1">
    <location>
        <begin position="320"/>
        <end position="347"/>
    </location>
</feature>
<sequence length="347" mass="40149">ESHHRPARAPELARGARRRRARRRLRVRPGRRRRPRDLWHRHRDRRRRVRRGARRQRAPRAGTRVARPRARGAGRERPVGRRPRGRHRPPPGSGPVRLLRARAVGHVPQRSLHRARHPRPARLRRRALAHRAGLCGADRLGPRADRRPDGADEHRGQGVGARRRHRAPGLRRCDDGARDGSRPDRPARRHARHPTRPRGARSRPPRGRPQAAAGRGARGDVPLRGHRQDARSRRRHRGHRSPAARARRHGPRPARRDRLPDRRLTGGRRAAGRRGGAGTQPRARQPGDLRDGQRQPLALRAGRFRARGGRSRLARLDHHPTRRTRGRRQRTRARARRHQGRRRARRL</sequence>
<feature type="compositionally biased region" description="Basic residues" evidence="1">
    <location>
        <begin position="302"/>
        <end position="313"/>
    </location>
</feature>
<dbReference type="AlphaFoldDB" id="A0A6J4S2J6"/>
<feature type="compositionally biased region" description="Basic residues" evidence="1">
    <location>
        <begin position="232"/>
        <end position="253"/>
    </location>
</feature>
<evidence type="ECO:0000313" key="2">
    <source>
        <dbReference type="EMBL" id="CAA9484718.1"/>
    </source>
</evidence>
<keyword evidence="2" id="KW-0560">Oxidoreductase</keyword>
<feature type="non-terminal residue" evidence="2">
    <location>
        <position position="1"/>
    </location>
</feature>
<feature type="compositionally biased region" description="Basic residues" evidence="1">
    <location>
        <begin position="15"/>
        <end position="58"/>
    </location>
</feature>
<dbReference type="GO" id="GO:0047936">
    <property type="term" value="F:glucose 1-dehydrogenase [NAD(P)+] activity"/>
    <property type="evidence" value="ECO:0007669"/>
    <property type="project" value="UniProtKB-EC"/>
</dbReference>
<feature type="region of interest" description="Disordered" evidence="1">
    <location>
        <begin position="134"/>
        <end position="347"/>
    </location>
</feature>
<accession>A0A6J4S2J6</accession>
<feature type="region of interest" description="Disordered" evidence="1">
    <location>
        <begin position="104"/>
        <end position="123"/>
    </location>
</feature>
<feature type="compositionally biased region" description="Basic and acidic residues" evidence="1">
    <location>
        <begin position="171"/>
        <end position="186"/>
    </location>
</feature>
<feature type="compositionally biased region" description="Basic and acidic residues" evidence="1">
    <location>
        <begin position="217"/>
        <end position="231"/>
    </location>
</feature>
<feature type="compositionally biased region" description="Basic and acidic residues" evidence="1">
    <location>
        <begin position="140"/>
        <end position="156"/>
    </location>
</feature>
<feature type="compositionally biased region" description="Basic residues" evidence="1">
    <location>
        <begin position="80"/>
        <end position="89"/>
    </location>
</feature>
<feature type="non-terminal residue" evidence="2">
    <location>
        <position position="347"/>
    </location>
</feature>
<feature type="compositionally biased region" description="Basic residues" evidence="1">
    <location>
        <begin position="187"/>
        <end position="206"/>
    </location>
</feature>
<organism evidence="2">
    <name type="scientific">uncultured Solirubrobacteraceae bacterium</name>
    <dbReference type="NCBI Taxonomy" id="1162706"/>
    <lineage>
        <taxon>Bacteria</taxon>
        <taxon>Bacillati</taxon>
        <taxon>Actinomycetota</taxon>
        <taxon>Thermoleophilia</taxon>
        <taxon>Solirubrobacterales</taxon>
        <taxon>Solirubrobacteraceae</taxon>
        <taxon>environmental samples</taxon>
    </lineage>
</organism>
<evidence type="ECO:0000256" key="1">
    <source>
        <dbReference type="SAM" id="MobiDB-lite"/>
    </source>
</evidence>